<gene>
    <name evidence="1" type="ORF">L596_004802</name>
</gene>
<evidence type="ECO:0000313" key="1">
    <source>
        <dbReference type="EMBL" id="TMS37979.1"/>
    </source>
</evidence>
<sequence>MRAQEKSSQLPSAPAAVALAADCCCCCLRCHHPQKQKLKLRMRTTKQYGINTRPCSEYHLHGCYTHSRFL</sequence>
<protein>
    <submittedName>
        <fullName evidence="1">Uncharacterized protein</fullName>
    </submittedName>
</protein>
<dbReference type="EMBL" id="CM016762">
    <property type="protein sequence ID" value="TMS37979.1"/>
    <property type="molecule type" value="Genomic_DNA"/>
</dbReference>
<dbReference type="Proteomes" id="UP000298663">
    <property type="component" value="Chromosome X"/>
</dbReference>
<name>A0A4U8UYI8_STECR</name>
<dbReference type="AlphaFoldDB" id="A0A4U8UYI8"/>
<accession>A0A4U8UYI8</accession>
<keyword evidence="2" id="KW-1185">Reference proteome</keyword>
<organism evidence="1 2">
    <name type="scientific">Steinernema carpocapsae</name>
    <name type="common">Entomopathogenic nematode</name>
    <dbReference type="NCBI Taxonomy" id="34508"/>
    <lineage>
        <taxon>Eukaryota</taxon>
        <taxon>Metazoa</taxon>
        <taxon>Ecdysozoa</taxon>
        <taxon>Nematoda</taxon>
        <taxon>Chromadorea</taxon>
        <taxon>Rhabditida</taxon>
        <taxon>Tylenchina</taxon>
        <taxon>Panagrolaimomorpha</taxon>
        <taxon>Strongyloidoidea</taxon>
        <taxon>Steinernematidae</taxon>
        <taxon>Steinernema</taxon>
    </lineage>
</organism>
<dbReference type="EMBL" id="AZBU02000001">
    <property type="protein sequence ID" value="TMS37979.1"/>
    <property type="molecule type" value="Genomic_DNA"/>
</dbReference>
<evidence type="ECO:0000313" key="2">
    <source>
        <dbReference type="Proteomes" id="UP000298663"/>
    </source>
</evidence>
<comment type="caution">
    <text evidence="1">The sequence shown here is derived from an EMBL/GenBank/DDBJ whole genome shotgun (WGS) entry which is preliminary data.</text>
</comment>
<reference evidence="1 2" key="1">
    <citation type="journal article" date="2015" name="Genome Biol.">
        <title>Comparative genomics of Steinernema reveals deeply conserved gene regulatory networks.</title>
        <authorList>
            <person name="Dillman A.R."/>
            <person name="Macchietto M."/>
            <person name="Porter C.F."/>
            <person name="Rogers A."/>
            <person name="Williams B."/>
            <person name="Antoshechkin I."/>
            <person name="Lee M.M."/>
            <person name="Goodwin Z."/>
            <person name="Lu X."/>
            <person name="Lewis E.E."/>
            <person name="Goodrich-Blair H."/>
            <person name="Stock S.P."/>
            <person name="Adams B.J."/>
            <person name="Sternberg P.W."/>
            <person name="Mortazavi A."/>
        </authorList>
    </citation>
    <scope>NUCLEOTIDE SEQUENCE [LARGE SCALE GENOMIC DNA]</scope>
    <source>
        <strain evidence="1 2">ALL</strain>
    </source>
</reference>
<reference evidence="1 2" key="2">
    <citation type="journal article" date="2019" name="G3 (Bethesda)">
        <title>Hybrid Assembly of the Genome of the Entomopathogenic Nematode Steinernema carpocapsae Identifies the X-Chromosome.</title>
        <authorList>
            <person name="Serra L."/>
            <person name="Macchietto M."/>
            <person name="Macias-Munoz A."/>
            <person name="McGill C.J."/>
            <person name="Rodriguez I.M."/>
            <person name="Rodriguez B."/>
            <person name="Murad R."/>
            <person name="Mortazavi A."/>
        </authorList>
    </citation>
    <scope>NUCLEOTIDE SEQUENCE [LARGE SCALE GENOMIC DNA]</scope>
    <source>
        <strain evidence="1 2">ALL</strain>
    </source>
</reference>
<proteinExistence type="predicted"/>